<dbReference type="InterPro" id="IPR014710">
    <property type="entry name" value="RmlC-like_jellyroll"/>
</dbReference>
<dbReference type="SUPFAM" id="SSF51182">
    <property type="entry name" value="RmlC-like cupins"/>
    <property type="match status" value="1"/>
</dbReference>
<dbReference type="Pfam" id="PF00190">
    <property type="entry name" value="Cupin_1"/>
    <property type="match status" value="1"/>
</dbReference>
<dbReference type="InterPro" id="IPR050253">
    <property type="entry name" value="Seed_Storage-Functional"/>
</dbReference>
<sequence length="141" mass="15647">MEAMNPKPFVEGEAGSYYKWLPSDYPLLAQTKVAAGRLLLRPRRFALPHYADCSKFGYVLRGEDGVGGFAFPNKCNKKVVVKLKKGDLIPVPTGVTSWWFWFNDGDSDLEIIFLGETKSVHVPGDISYFILAGSLGLLQGF</sequence>
<dbReference type="PANTHER" id="PTHR31189">
    <property type="entry name" value="OS03G0336100 PROTEIN-RELATED"/>
    <property type="match status" value="1"/>
</dbReference>
<reference evidence="2 3" key="1">
    <citation type="submission" date="2024-03" db="EMBL/GenBank/DDBJ databases">
        <authorList>
            <person name="Gkanogiannis A."/>
            <person name="Becerra Lopez-Lavalle L."/>
        </authorList>
    </citation>
    <scope>NUCLEOTIDE SEQUENCE [LARGE SCALE GENOMIC DNA]</scope>
</reference>
<evidence type="ECO:0000313" key="2">
    <source>
        <dbReference type="EMBL" id="CAK9318105.1"/>
    </source>
</evidence>
<feature type="domain" description="Cupin type-1" evidence="1">
    <location>
        <begin position="2"/>
        <end position="139"/>
    </location>
</feature>
<evidence type="ECO:0000313" key="3">
    <source>
        <dbReference type="Proteomes" id="UP001642487"/>
    </source>
</evidence>
<evidence type="ECO:0000259" key="1">
    <source>
        <dbReference type="SMART" id="SM00835"/>
    </source>
</evidence>
<proteinExistence type="predicted"/>
<dbReference type="InterPro" id="IPR006045">
    <property type="entry name" value="Cupin_1"/>
</dbReference>
<name>A0ABP0YC90_9ROSI</name>
<dbReference type="Proteomes" id="UP001642487">
    <property type="component" value="Chromosome 3"/>
</dbReference>
<keyword evidence="3" id="KW-1185">Reference proteome</keyword>
<dbReference type="InterPro" id="IPR011051">
    <property type="entry name" value="RmlC_Cupin_sf"/>
</dbReference>
<dbReference type="EMBL" id="OZ021737">
    <property type="protein sequence ID" value="CAK9318105.1"/>
    <property type="molecule type" value="Genomic_DNA"/>
</dbReference>
<dbReference type="PANTHER" id="PTHR31189:SF45">
    <property type="entry name" value="OS09G0552500 PROTEIN"/>
    <property type="match status" value="1"/>
</dbReference>
<protein>
    <recommendedName>
        <fullName evidence="1">Cupin type-1 domain-containing protein</fullName>
    </recommendedName>
</protein>
<dbReference type="Gene3D" id="2.60.120.10">
    <property type="entry name" value="Jelly Rolls"/>
    <property type="match status" value="1"/>
</dbReference>
<accession>A0ABP0YC90</accession>
<gene>
    <name evidence="2" type="ORF">CITCOLO1_LOCUS10061</name>
</gene>
<organism evidence="2 3">
    <name type="scientific">Citrullus colocynthis</name>
    <name type="common">colocynth</name>
    <dbReference type="NCBI Taxonomy" id="252529"/>
    <lineage>
        <taxon>Eukaryota</taxon>
        <taxon>Viridiplantae</taxon>
        <taxon>Streptophyta</taxon>
        <taxon>Embryophyta</taxon>
        <taxon>Tracheophyta</taxon>
        <taxon>Spermatophyta</taxon>
        <taxon>Magnoliopsida</taxon>
        <taxon>eudicotyledons</taxon>
        <taxon>Gunneridae</taxon>
        <taxon>Pentapetalae</taxon>
        <taxon>rosids</taxon>
        <taxon>fabids</taxon>
        <taxon>Cucurbitales</taxon>
        <taxon>Cucurbitaceae</taxon>
        <taxon>Benincaseae</taxon>
        <taxon>Citrullus</taxon>
    </lineage>
</organism>
<dbReference type="SMART" id="SM00835">
    <property type="entry name" value="Cupin_1"/>
    <property type="match status" value="1"/>
</dbReference>